<gene>
    <name evidence="2" type="ORF">JOC58_000602</name>
</gene>
<organism evidence="2 3">
    <name type="scientific">Paenibacillus hunanensis</name>
    <dbReference type="NCBI Taxonomy" id="539262"/>
    <lineage>
        <taxon>Bacteria</taxon>
        <taxon>Bacillati</taxon>
        <taxon>Bacillota</taxon>
        <taxon>Bacilli</taxon>
        <taxon>Bacillales</taxon>
        <taxon>Paenibacillaceae</taxon>
        <taxon>Paenibacillus</taxon>
    </lineage>
</organism>
<evidence type="ECO:0008006" key="4">
    <source>
        <dbReference type="Google" id="ProtNLM"/>
    </source>
</evidence>
<name>A0ABU1ITX8_9BACL</name>
<protein>
    <recommendedName>
        <fullName evidence="4">DNA-binding protein</fullName>
    </recommendedName>
</protein>
<evidence type="ECO:0000256" key="1">
    <source>
        <dbReference type="SAM" id="Phobius"/>
    </source>
</evidence>
<comment type="caution">
    <text evidence="2">The sequence shown here is derived from an EMBL/GenBank/DDBJ whole genome shotgun (WGS) entry which is preliminary data.</text>
</comment>
<reference evidence="2 3" key="1">
    <citation type="submission" date="2023-07" db="EMBL/GenBank/DDBJ databases">
        <title>Genomic Encyclopedia of Type Strains, Phase IV (KMG-IV): sequencing the most valuable type-strain genomes for metagenomic binning, comparative biology and taxonomic classification.</title>
        <authorList>
            <person name="Goeker M."/>
        </authorList>
    </citation>
    <scope>NUCLEOTIDE SEQUENCE [LARGE SCALE GENOMIC DNA]</scope>
    <source>
        <strain evidence="2 3">DSM 22170</strain>
    </source>
</reference>
<sequence length="122" mass="13614">MNKSFVGILAIICSVMVSLSILGGFYILSESSKKQESVVSSVNSDTTKEVMNEQELASYLGLTTSNIEDILKQDASIKQQTGGGVFDTYQFLPYFQTASGQKIFYKEEVNNWLSYQTKRIKS</sequence>
<feature type="transmembrane region" description="Helical" evidence="1">
    <location>
        <begin position="6"/>
        <end position="28"/>
    </location>
</feature>
<keyword evidence="1" id="KW-0812">Transmembrane</keyword>
<dbReference type="EMBL" id="JAVDQH010000002">
    <property type="protein sequence ID" value="MDR6242718.1"/>
    <property type="molecule type" value="Genomic_DNA"/>
</dbReference>
<evidence type="ECO:0000313" key="3">
    <source>
        <dbReference type="Proteomes" id="UP001185028"/>
    </source>
</evidence>
<accession>A0ABU1ITX8</accession>
<dbReference type="Proteomes" id="UP001185028">
    <property type="component" value="Unassembled WGS sequence"/>
</dbReference>
<keyword evidence="1" id="KW-0472">Membrane</keyword>
<keyword evidence="1" id="KW-1133">Transmembrane helix</keyword>
<evidence type="ECO:0000313" key="2">
    <source>
        <dbReference type="EMBL" id="MDR6242718.1"/>
    </source>
</evidence>
<proteinExistence type="predicted"/>
<keyword evidence="3" id="KW-1185">Reference proteome</keyword>
<dbReference type="RefSeq" id="WP_188774220.1">
    <property type="nucleotide sequence ID" value="NZ_BMMB01000002.1"/>
</dbReference>